<dbReference type="AlphaFoldDB" id="A0A0F9IXD9"/>
<comment type="caution">
    <text evidence="1">The sequence shown here is derived from an EMBL/GenBank/DDBJ whole genome shotgun (WGS) entry which is preliminary data.</text>
</comment>
<reference evidence="1" key="1">
    <citation type="journal article" date="2015" name="Nature">
        <title>Complex archaea that bridge the gap between prokaryotes and eukaryotes.</title>
        <authorList>
            <person name="Spang A."/>
            <person name="Saw J.H."/>
            <person name="Jorgensen S.L."/>
            <person name="Zaremba-Niedzwiedzka K."/>
            <person name="Martijn J."/>
            <person name="Lind A.E."/>
            <person name="van Eijk R."/>
            <person name="Schleper C."/>
            <person name="Guy L."/>
            <person name="Ettema T.J."/>
        </authorList>
    </citation>
    <scope>NUCLEOTIDE SEQUENCE</scope>
</reference>
<evidence type="ECO:0000313" key="1">
    <source>
        <dbReference type="EMBL" id="KKL91732.1"/>
    </source>
</evidence>
<name>A0A0F9IXD9_9ZZZZ</name>
<accession>A0A0F9IXD9</accession>
<dbReference type="GO" id="GO:0006508">
    <property type="term" value="P:proteolysis"/>
    <property type="evidence" value="ECO:0007669"/>
    <property type="project" value="InterPro"/>
</dbReference>
<dbReference type="InterPro" id="IPR001940">
    <property type="entry name" value="Peptidase_S1C"/>
</dbReference>
<protein>
    <recommendedName>
        <fullName evidence="2">Serine protease</fullName>
    </recommendedName>
</protein>
<dbReference type="PRINTS" id="PR00834">
    <property type="entry name" value="PROTEASES2C"/>
</dbReference>
<evidence type="ECO:0008006" key="2">
    <source>
        <dbReference type="Google" id="ProtNLM"/>
    </source>
</evidence>
<dbReference type="EMBL" id="LAZR01019657">
    <property type="protein sequence ID" value="KKL91732.1"/>
    <property type="molecule type" value="Genomic_DNA"/>
</dbReference>
<dbReference type="PANTHER" id="PTHR22939">
    <property type="entry name" value="SERINE PROTEASE FAMILY S1C HTRA-RELATED"/>
    <property type="match status" value="1"/>
</dbReference>
<proteinExistence type="predicted"/>
<organism evidence="1">
    <name type="scientific">marine sediment metagenome</name>
    <dbReference type="NCBI Taxonomy" id="412755"/>
    <lineage>
        <taxon>unclassified sequences</taxon>
        <taxon>metagenomes</taxon>
        <taxon>ecological metagenomes</taxon>
    </lineage>
</organism>
<dbReference type="PANTHER" id="PTHR22939:SF129">
    <property type="entry name" value="SERINE PROTEASE HTRA2, MITOCHONDRIAL"/>
    <property type="match status" value="1"/>
</dbReference>
<sequence length="251" mass="27600">MRLPYKSILRVMCMITIFCLAQVLPMSNYFRPREIINITQVQPSDSNLQETIRKVIPACVLIEVRGQYDYNYQPIKWSGSGVIVSENGVIVTAGHVVKDAVEIKIILSDGRGYKAVSFEYENTTDLGIIKIPANGLPIISLGDSNKQILGNSIFTIGCPFGETLFNTVTVGVISGLKRDISFFGEKLLLQIDAATAPGKSGGGVFDMEGNLIGIMVGMRTEYDDINLCVPSNIVKLVINKYCKRKNLENAK</sequence>
<dbReference type="Pfam" id="PF13365">
    <property type="entry name" value="Trypsin_2"/>
    <property type="match status" value="1"/>
</dbReference>
<gene>
    <name evidence="1" type="ORF">LCGC14_1891750</name>
</gene>
<dbReference type="GO" id="GO:0004252">
    <property type="term" value="F:serine-type endopeptidase activity"/>
    <property type="evidence" value="ECO:0007669"/>
    <property type="project" value="InterPro"/>
</dbReference>
<dbReference type="SUPFAM" id="SSF50494">
    <property type="entry name" value="Trypsin-like serine proteases"/>
    <property type="match status" value="1"/>
</dbReference>
<dbReference type="InterPro" id="IPR009003">
    <property type="entry name" value="Peptidase_S1_PA"/>
</dbReference>
<dbReference type="Gene3D" id="2.40.10.120">
    <property type="match status" value="1"/>
</dbReference>